<dbReference type="Pfam" id="PF00043">
    <property type="entry name" value="GST_C"/>
    <property type="match status" value="1"/>
</dbReference>
<dbReference type="SUPFAM" id="SSF47616">
    <property type="entry name" value="GST C-terminal domain-like"/>
    <property type="match status" value="1"/>
</dbReference>
<evidence type="ECO:0000259" key="5">
    <source>
        <dbReference type="PROSITE" id="PS50404"/>
    </source>
</evidence>
<reference evidence="7 8" key="1">
    <citation type="submission" date="2013-12" db="EMBL/GenBank/DDBJ databases">
        <authorList>
            <person name="Cubeta M."/>
            <person name="Pakala S."/>
            <person name="Fedorova N."/>
            <person name="Thomas E."/>
            <person name="Dean R."/>
            <person name="Jabaji S."/>
            <person name="Neate S."/>
            <person name="Toda T."/>
            <person name="Tavantzis S."/>
            <person name="Vilgalys R."/>
            <person name="Bharathan N."/>
            <person name="Pakala S."/>
            <person name="Losada L.S."/>
            <person name="Zafar N."/>
            <person name="Nierman W."/>
        </authorList>
    </citation>
    <scope>NUCLEOTIDE SEQUENCE [LARGE SCALE GENOMIC DNA]</scope>
    <source>
        <strain evidence="7 8">123E</strain>
    </source>
</reference>
<comment type="catalytic activity">
    <reaction evidence="4">
        <text>RX + glutathione = an S-substituted glutathione + a halide anion + H(+)</text>
        <dbReference type="Rhea" id="RHEA:16437"/>
        <dbReference type="ChEBI" id="CHEBI:15378"/>
        <dbReference type="ChEBI" id="CHEBI:16042"/>
        <dbReference type="ChEBI" id="CHEBI:17792"/>
        <dbReference type="ChEBI" id="CHEBI:57925"/>
        <dbReference type="ChEBI" id="CHEBI:90779"/>
        <dbReference type="EC" id="2.5.1.18"/>
    </reaction>
</comment>
<dbReference type="InterPro" id="IPR004045">
    <property type="entry name" value="Glutathione_S-Trfase_N"/>
</dbReference>
<dbReference type="InterPro" id="IPR040079">
    <property type="entry name" value="Glutathione_S-Trfase"/>
</dbReference>
<evidence type="ECO:0000259" key="6">
    <source>
        <dbReference type="PROSITE" id="PS50405"/>
    </source>
</evidence>
<evidence type="ECO:0000256" key="4">
    <source>
        <dbReference type="ARBA" id="ARBA00047960"/>
    </source>
</evidence>
<dbReference type="FunFam" id="1.20.1050.10:FF:000004">
    <property type="entry name" value="Glutathione S-transferase F2"/>
    <property type="match status" value="1"/>
</dbReference>
<keyword evidence="8" id="KW-1185">Reference proteome</keyword>
<organism evidence="7 8">
    <name type="scientific">Rhizoctonia solani 123E</name>
    <dbReference type="NCBI Taxonomy" id="1423351"/>
    <lineage>
        <taxon>Eukaryota</taxon>
        <taxon>Fungi</taxon>
        <taxon>Dikarya</taxon>
        <taxon>Basidiomycota</taxon>
        <taxon>Agaricomycotina</taxon>
        <taxon>Agaricomycetes</taxon>
        <taxon>Cantharellales</taxon>
        <taxon>Ceratobasidiaceae</taxon>
        <taxon>Rhizoctonia</taxon>
    </lineage>
</organism>
<dbReference type="SFLD" id="SFLDG00358">
    <property type="entry name" value="Main_(cytGST)"/>
    <property type="match status" value="1"/>
</dbReference>
<dbReference type="InterPro" id="IPR010987">
    <property type="entry name" value="Glutathione-S-Trfase_C-like"/>
</dbReference>
<dbReference type="Proteomes" id="UP000027456">
    <property type="component" value="Unassembled WGS sequence"/>
</dbReference>
<gene>
    <name evidence="7" type="ORF">V565_081300</name>
</gene>
<dbReference type="OrthoDB" id="249703at2759"/>
<feature type="domain" description="GST N-terminal" evidence="5">
    <location>
        <begin position="2"/>
        <end position="85"/>
    </location>
</feature>
<dbReference type="SFLD" id="SFLDS00019">
    <property type="entry name" value="Glutathione_Transferase_(cytos"/>
    <property type="match status" value="1"/>
</dbReference>
<dbReference type="InterPro" id="IPR004046">
    <property type="entry name" value="GST_C"/>
</dbReference>
<keyword evidence="3 7" id="KW-0808">Transferase</keyword>
<protein>
    <recommendedName>
        <fullName evidence="2">glutathione transferase</fullName>
        <ecNumber evidence="2">2.5.1.18</ecNumber>
    </recommendedName>
</protein>
<comment type="caution">
    <text evidence="7">The sequence shown here is derived from an EMBL/GenBank/DDBJ whole genome shotgun (WGS) entry which is preliminary data.</text>
</comment>
<dbReference type="PROSITE" id="PS50405">
    <property type="entry name" value="GST_CTER"/>
    <property type="match status" value="1"/>
</dbReference>
<evidence type="ECO:0000313" key="8">
    <source>
        <dbReference type="Proteomes" id="UP000027456"/>
    </source>
</evidence>
<dbReference type="EC" id="2.5.1.18" evidence="2"/>
<dbReference type="SFLD" id="SFLDG01154">
    <property type="entry name" value="Main.5:_Phi-like"/>
    <property type="match status" value="1"/>
</dbReference>
<dbReference type="GO" id="GO:0043295">
    <property type="term" value="F:glutathione binding"/>
    <property type="evidence" value="ECO:0007669"/>
    <property type="project" value="TreeGrafter"/>
</dbReference>
<dbReference type="FunFam" id="3.40.30.10:FF:000016">
    <property type="entry name" value="Glutathione S-transferase F2"/>
    <property type="match status" value="1"/>
</dbReference>
<dbReference type="GO" id="GO:0004364">
    <property type="term" value="F:glutathione transferase activity"/>
    <property type="evidence" value="ECO:0007669"/>
    <property type="project" value="UniProtKB-EC"/>
</dbReference>
<dbReference type="Pfam" id="PF13417">
    <property type="entry name" value="GST_N_3"/>
    <property type="match status" value="1"/>
</dbReference>
<dbReference type="GO" id="GO:0005737">
    <property type="term" value="C:cytoplasm"/>
    <property type="evidence" value="ECO:0007669"/>
    <property type="project" value="TreeGrafter"/>
</dbReference>
<sequence length="240" mass="26745">MVAIKLYGSTVSTCTKRVVTVCKEIGVNYELVPVDLATGEHKSEVFLEQRQPFGAVPVLVDEDGTQLYESRAICRYLAAKYGKNSGLLPDTGNVKAYGLFEQAASIEYSTFDPLASGLVWELAFATAFGFPSDEKLGQKQLHTLKEKMDGYERILSKQKYLAGNSFTLADLFHLPYGAEVKNIDASVMDSKPNVKRWWDEISSRPAWKATESVSESLKLDDWYIYGVIMPVTPQVHDLAL</sequence>
<dbReference type="Gene3D" id="1.20.1050.10">
    <property type="match status" value="1"/>
</dbReference>
<evidence type="ECO:0000256" key="2">
    <source>
        <dbReference type="ARBA" id="ARBA00012452"/>
    </source>
</evidence>
<evidence type="ECO:0000256" key="1">
    <source>
        <dbReference type="ARBA" id="ARBA00010128"/>
    </source>
</evidence>
<dbReference type="GO" id="GO:0006749">
    <property type="term" value="P:glutathione metabolic process"/>
    <property type="evidence" value="ECO:0007669"/>
    <property type="project" value="TreeGrafter"/>
</dbReference>
<accession>A0A074RYJ0</accession>
<dbReference type="PROSITE" id="PS50404">
    <property type="entry name" value="GST_NTER"/>
    <property type="match status" value="1"/>
</dbReference>
<proteinExistence type="inferred from homology"/>
<dbReference type="AlphaFoldDB" id="A0A074RYJ0"/>
<dbReference type="InterPro" id="IPR034347">
    <property type="entry name" value="GST_Phi_C"/>
</dbReference>
<dbReference type="HOGENOM" id="CLU_011226_5_1_1"/>
<name>A0A074RYJ0_9AGAM</name>
<dbReference type="PANTHER" id="PTHR43900">
    <property type="entry name" value="GLUTATHIONE S-TRANSFERASE RHO"/>
    <property type="match status" value="1"/>
</dbReference>
<evidence type="ECO:0000256" key="3">
    <source>
        <dbReference type="ARBA" id="ARBA00022679"/>
    </source>
</evidence>
<evidence type="ECO:0000313" key="7">
    <source>
        <dbReference type="EMBL" id="KEP50360.1"/>
    </source>
</evidence>
<dbReference type="SUPFAM" id="SSF52833">
    <property type="entry name" value="Thioredoxin-like"/>
    <property type="match status" value="1"/>
</dbReference>
<dbReference type="GO" id="GO:0009636">
    <property type="term" value="P:response to toxic substance"/>
    <property type="evidence" value="ECO:0007669"/>
    <property type="project" value="UniProtKB-ARBA"/>
</dbReference>
<dbReference type="InterPro" id="IPR036282">
    <property type="entry name" value="Glutathione-S-Trfase_C_sf"/>
</dbReference>
<comment type="similarity">
    <text evidence="1">Belongs to the GST superfamily. Phi family.</text>
</comment>
<dbReference type="InterPro" id="IPR036249">
    <property type="entry name" value="Thioredoxin-like_sf"/>
</dbReference>
<dbReference type="PANTHER" id="PTHR43900:SF3">
    <property type="entry name" value="GLUTATHIONE S-TRANSFERASE RHO"/>
    <property type="match status" value="1"/>
</dbReference>
<dbReference type="CDD" id="cd03187">
    <property type="entry name" value="GST_C_Phi"/>
    <property type="match status" value="1"/>
</dbReference>
<feature type="domain" description="GST C-terminal" evidence="6">
    <location>
        <begin position="93"/>
        <end position="224"/>
    </location>
</feature>
<dbReference type="EMBL" id="AZST01000260">
    <property type="protein sequence ID" value="KEP50360.1"/>
    <property type="molecule type" value="Genomic_DNA"/>
</dbReference>
<dbReference type="Gene3D" id="3.40.30.10">
    <property type="entry name" value="Glutaredoxin"/>
    <property type="match status" value="1"/>
</dbReference>
<dbReference type="CDD" id="cd03053">
    <property type="entry name" value="GST_N_Phi"/>
    <property type="match status" value="1"/>
</dbReference>
<dbReference type="STRING" id="1423351.A0A074RYJ0"/>